<dbReference type="AlphaFoldDB" id="B9TNP3"/>
<dbReference type="EMBL" id="EQ993149">
    <property type="protein sequence ID" value="EEF22521.1"/>
    <property type="molecule type" value="Genomic_DNA"/>
</dbReference>
<feature type="non-terminal residue" evidence="1">
    <location>
        <position position="1"/>
    </location>
</feature>
<evidence type="ECO:0000313" key="2">
    <source>
        <dbReference type="Proteomes" id="UP000008311"/>
    </source>
</evidence>
<dbReference type="InParanoid" id="B9TNP3"/>
<evidence type="ECO:0000313" key="1">
    <source>
        <dbReference type="EMBL" id="EEF22521.1"/>
    </source>
</evidence>
<sequence length="86" mass="10434">LYKQEWRRAKSLTWISVSRKHCKHGEFHLNSLLEDSSWKLSKEFHTVGRKYFTYLYSNVFWLVAGHHQRHGLNEHHKQHKELLHAA</sequence>
<dbReference type="Proteomes" id="UP000008311">
    <property type="component" value="Unassembled WGS sequence"/>
</dbReference>
<gene>
    <name evidence="1" type="ORF">RCOM_2083250</name>
</gene>
<proteinExistence type="predicted"/>
<organism evidence="1 2">
    <name type="scientific">Ricinus communis</name>
    <name type="common">Castor bean</name>
    <dbReference type="NCBI Taxonomy" id="3988"/>
    <lineage>
        <taxon>Eukaryota</taxon>
        <taxon>Viridiplantae</taxon>
        <taxon>Streptophyta</taxon>
        <taxon>Embryophyta</taxon>
        <taxon>Tracheophyta</taxon>
        <taxon>Spermatophyta</taxon>
        <taxon>Magnoliopsida</taxon>
        <taxon>eudicotyledons</taxon>
        <taxon>Gunneridae</taxon>
        <taxon>Pentapetalae</taxon>
        <taxon>rosids</taxon>
        <taxon>fabids</taxon>
        <taxon>Malpighiales</taxon>
        <taxon>Euphorbiaceae</taxon>
        <taxon>Acalyphoideae</taxon>
        <taxon>Acalypheae</taxon>
        <taxon>Ricinus</taxon>
    </lineage>
</organism>
<name>B9TNP3_RICCO</name>
<reference evidence="2" key="1">
    <citation type="journal article" date="2010" name="Nat. Biotechnol.">
        <title>Draft genome sequence of the oilseed species Ricinus communis.</title>
        <authorList>
            <person name="Chan A.P."/>
            <person name="Crabtree J."/>
            <person name="Zhao Q."/>
            <person name="Lorenzi H."/>
            <person name="Orvis J."/>
            <person name="Puiu D."/>
            <person name="Melake-Berhan A."/>
            <person name="Jones K.M."/>
            <person name="Redman J."/>
            <person name="Chen G."/>
            <person name="Cahoon E.B."/>
            <person name="Gedil M."/>
            <person name="Stanke M."/>
            <person name="Haas B.J."/>
            <person name="Wortman J.R."/>
            <person name="Fraser-Liggett C.M."/>
            <person name="Ravel J."/>
            <person name="Rabinowicz P.D."/>
        </authorList>
    </citation>
    <scope>NUCLEOTIDE SEQUENCE [LARGE SCALE GENOMIC DNA]</scope>
    <source>
        <strain evidence="2">cv. Hale</strain>
    </source>
</reference>
<accession>B9TNP3</accession>
<protein>
    <submittedName>
        <fullName evidence="1">Uncharacterized protein</fullName>
    </submittedName>
</protein>
<keyword evidence="2" id="KW-1185">Reference proteome</keyword>